<dbReference type="InterPro" id="IPR036866">
    <property type="entry name" value="RibonucZ/Hydroxyglut_hydro"/>
</dbReference>
<dbReference type="GO" id="GO:0042781">
    <property type="term" value="F:3'-tRNA processing endoribonuclease activity"/>
    <property type="evidence" value="ECO:0007669"/>
    <property type="project" value="UniProtKB-UniRule"/>
</dbReference>
<feature type="binding site" evidence="8">
    <location>
        <position position="270"/>
    </location>
    <ligand>
        <name>Zn(2+)</name>
        <dbReference type="ChEBI" id="CHEBI:29105"/>
        <label>2</label>
        <note>catalytic</note>
    </ligand>
</feature>
<evidence type="ECO:0000256" key="4">
    <source>
        <dbReference type="ARBA" id="ARBA00022723"/>
    </source>
</evidence>
<evidence type="ECO:0000256" key="1">
    <source>
        <dbReference type="ARBA" id="ARBA00011738"/>
    </source>
</evidence>
<dbReference type="RefSeq" id="WP_141615953.1">
    <property type="nucleotide sequence ID" value="NZ_CP041253.1"/>
</dbReference>
<dbReference type="NCBIfam" id="TIGR02651">
    <property type="entry name" value="RNase_Z"/>
    <property type="match status" value="1"/>
</dbReference>
<keyword evidence="4 8" id="KW-0479">Metal-binding</keyword>
<protein>
    <recommendedName>
        <fullName evidence="8">Ribonuclease Z</fullName>
        <shortName evidence="8">RNase Z</shortName>
        <ecNumber evidence="8">3.1.26.11</ecNumber>
    </recommendedName>
    <alternativeName>
        <fullName evidence="8">tRNA 3 endonuclease</fullName>
    </alternativeName>
    <alternativeName>
        <fullName evidence="8">tRNase Z</fullName>
    </alternativeName>
</protein>
<feature type="binding site" evidence="8">
    <location>
        <position position="62"/>
    </location>
    <ligand>
        <name>Zn(2+)</name>
        <dbReference type="ChEBI" id="CHEBI:29105"/>
        <label>1</label>
        <note>catalytic</note>
    </ligand>
</feature>
<dbReference type="EC" id="3.1.26.11" evidence="8"/>
<dbReference type="CDD" id="cd07717">
    <property type="entry name" value="RNaseZ_ZiPD-like_MBL-fold"/>
    <property type="match status" value="1"/>
</dbReference>
<evidence type="ECO:0000313" key="9">
    <source>
        <dbReference type="EMBL" id="QDH80731.1"/>
    </source>
</evidence>
<feature type="binding site" evidence="8">
    <location>
        <position position="64"/>
    </location>
    <ligand>
        <name>Zn(2+)</name>
        <dbReference type="ChEBI" id="CHEBI:29105"/>
        <label>1</label>
        <note>catalytic</note>
    </ligand>
</feature>
<dbReference type="KEGG" id="echi:FKX85_17470"/>
<comment type="catalytic activity">
    <reaction evidence="8">
        <text>Endonucleolytic cleavage of RNA, removing extra 3' nucleotides from tRNA precursor, generating 3' termini of tRNAs. A 3'-hydroxy group is left at the tRNA terminus and a 5'-phosphoryl group is left at the trailer molecule.</text>
        <dbReference type="EC" id="3.1.26.11"/>
    </reaction>
</comment>
<keyword evidence="6 8" id="KW-0378">Hydrolase</keyword>
<organism evidence="9 10">
    <name type="scientific">Echinicola soli</name>
    <dbReference type="NCBI Taxonomy" id="2591634"/>
    <lineage>
        <taxon>Bacteria</taxon>
        <taxon>Pseudomonadati</taxon>
        <taxon>Bacteroidota</taxon>
        <taxon>Cytophagia</taxon>
        <taxon>Cytophagales</taxon>
        <taxon>Cyclobacteriaceae</taxon>
        <taxon>Echinicola</taxon>
    </lineage>
</organism>
<sequence>MEFSVTILGSNSAVPAHNRNQTSQIVTLGSKLLMVDCGEATQIQLQRYKIRSFKIDHIFISHLHGDHYLGLMGVISTFHLNKRKTPLTIYGPRGLDEIITTQLKYSNTKLNYPLRFVRTDPNEKQLLVDAKKFMVYSFPLKHRLPCTGFLIVEKPGLRHINKEKLQEQPLSIPAINVLKNGKDFRDKDGNVFTVEEFTNPPDPIRKYAFCSDTIFDEALVPYLKEVDLLYHESTFMESECERAAETFHCTASQAATIAKKANVKQLLLGHYSTRYVELEPLLEEASSVFDRCQLSIEGETYHL</sequence>
<gene>
    <name evidence="8" type="primary">rnz</name>
    <name evidence="9" type="ORF">FKX85_17470</name>
</gene>
<feature type="active site" description="Proton acceptor" evidence="8">
    <location>
        <position position="66"/>
    </location>
</feature>
<dbReference type="PANTHER" id="PTHR46018">
    <property type="entry name" value="ZINC PHOSPHODIESTERASE ELAC PROTEIN 1"/>
    <property type="match status" value="1"/>
</dbReference>
<keyword evidence="5 8" id="KW-0255">Endonuclease</keyword>
<evidence type="ECO:0000256" key="7">
    <source>
        <dbReference type="ARBA" id="ARBA00022833"/>
    </source>
</evidence>
<feature type="binding site" evidence="8">
    <location>
        <position position="67"/>
    </location>
    <ligand>
        <name>Zn(2+)</name>
        <dbReference type="ChEBI" id="CHEBI:29105"/>
        <label>2</label>
        <note>catalytic</note>
    </ligand>
</feature>
<dbReference type="Pfam" id="PF23023">
    <property type="entry name" value="Anti-Pycsar_Apyc1"/>
    <property type="match status" value="1"/>
</dbReference>
<dbReference type="AlphaFoldDB" id="A0A514CLN7"/>
<proteinExistence type="inferred from homology"/>
<dbReference type="Gene3D" id="3.60.15.10">
    <property type="entry name" value="Ribonuclease Z/Hydroxyacylglutathione hydrolase-like"/>
    <property type="match status" value="1"/>
</dbReference>
<comment type="similarity">
    <text evidence="8">Belongs to the RNase Z family.</text>
</comment>
<keyword evidence="2 8" id="KW-0819">tRNA processing</keyword>
<comment type="subunit">
    <text evidence="1 8">Homodimer.</text>
</comment>
<dbReference type="SUPFAM" id="SSF56281">
    <property type="entry name" value="Metallo-hydrolase/oxidoreductase"/>
    <property type="match status" value="1"/>
</dbReference>
<dbReference type="Proteomes" id="UP000316614">
    <property type="component" value="Chromosome"/>
</dbReference>
<feature type="binding site" evidence="8">
    <location>
        <position position="142"/>
    </location>
    <ligand>
        <name>Zn(2+)</name>
        <dbReference type="ChEBI" id="CHEBI:29105"/>
        <label>1</label>
        <note>catalytic</note>
    </ligand>
</feature>
<name>A0A514CLN7_9BACT</name>
<keyword evidence="10" id="KW-1185">Reference proteome</keyword>
<feature type="binding site" evidence="8">
    <location>
        <position position="66"/>
    </location>
    <ligand>
        <name>Zn(2+)</name>
        <dbReference type="ChEBI" id="CHEBI:29105"/>
        <label>2</label>
        <note>catalytic</note>
    </ligand>
</feature>
<dbReference type="HAMAP" id="MF_01818">
    <property type="entry name" value="RNase_Z_BN"/>
    <property type="match status" value="1"/>
</dbReference>
<dbReference type="PANTHER" id="PTHR46018:SF2">
    <property type="entry name" value="ZINC PHOSPHODIESTERASE ELAC PROTEIN 1"/>
    <property type="match status" value="1"/>
</dbReference>
<dbReference type="InterPro" id="IPR013471">
    <property type="entry name" value="RNase_Z/BN"/>
</dbReference>
<dbReference type="GO" id="GO:0008270">
    <property type="term" value="F:zinc ion binding"/>
    <property type="evidence" value="ECO:0007669"/>
    <property type="project" value="UniProtKB-UniRule"/>
</dbReference>
<dbReference type="NCBIfam" id="NF000801">
    <property type="entry name" value="PRK00055.1-3"/>
    <property type="match status" value="1"/>
</dbReference>
<evidence type="ECO:0000313" key="10">
    <source>
        <dbReference type="Proteomes" id="UP000316614"/>
    </source>
</evidence>
<keyword evidence="3 8" id="KW-0540">Nuclease</keyword>
<evidence type="ECO:0000256" key="6">
    <source>
        <dbReference type="ARBA" id="ARBA00022801"/>
    </source>
</evidence>
<keyword evidence="7 8" id="KW-0862">Zinc</keyword>
<evidence type="ECO:0000256" key="8">
    <source>
        <dbReference type="HAMAP-Rule" id="MF_01818"/>
    </source>
</evidence>
<evidence type="ECO:0000256" key="5">
    <source>
        <dbReference type="ARBA" id="ARBA00022759"/>
    </source>
</evidence>
<comment type="function">
    <text evidence="8">Zinc phosphodiesterase, which displays some tRNA 3'-processing endonuclease activity. Probably involved in tRNA maturation, by removing a 3'-trailer from precursor tRNA.</text>
</comment>
<dbReference type="EMBL" id="CP041253">
    <property type="protein sequence ID" value="QDH80731.1"/>
    <property type="molecule type" value="Genomic_DNA"/>
</dbReference>
<accession>A0A514CLN7</accession>
<comment type="cofactor">
    <cofactor evidence="8">
        <name>Zn(2+)</name>
        <dbReference type="ChEBI" id="CHEBI:29105"/>
    </cofactor>
    <text evidence="8">Binds 2 Zn(2+) ions.</text>
</comment>
<feature type="binding site" evidence="8">
    <location>
        <position position="212"/>
    </location>
    <ligand>
        <name>Zn(2+)</name>
        <dbReference type="ChEBI" id="CHEBI:29105"/>
        <label>1</label>
        <note>catalytic</note>
    </ligand>
</feature>
<evidence type="ECO:0000256" key="2">
    <source>
        <dbReference type="ARBA" id="ARBA00022694"/>
    </source>
</evidence>
<evidence type="ECO:0000256" key="3">
    <source>
        <dbReference type="ARBA" id="ARBA00022722"/>
    </source>
</evidence>
<dbReference type="OrthoDB" id="9800940at2"/>
<feature type="binding site" evidence="8">
    <location>
        <position position="212"/>
    </location>
    <ligand>
        <name>Zn(2+)</name>
        <dbReference type="ChEBI" id="CHEBI:29105"/>
        <label>2</label>
        <note>catalytic</note>
    </ligand>
</feature>
<reference evidence="9 10" key="1">
    <citation type="submission" date="2019-06" db="EMBL/GenBank/DDBJ databases">
        <title>Echinicola alkalisoli sp. nov. isolated from saline soil.</title>
        <authorList>
            <person name="Sun J.-Q."/>
            <person name="Xu L."/>
        </authorList>
    </citation>
    <scope>NUCLEOTIDE SEQUENCE [LARGE SCALE GENOMIC DNA]</scope>
    <source>
        <strain evidence="9 10">LN3S3</strain>
    </source>
</reference>